<keyword evidence="8 10" id="KW-0520">NAD</keyword>
<accession>A0A517T375</accession>
<dbReference type="EC" id="5.1.99.6" evidence="3 10"/>
<dbReference type="Pfam" id="PF03853">
    <property type="entry name" value="YjeF_N"/>
    <property type="match status" value="1"/>
</dbReference>
<name>A0A517T375_9PLAN</name>
<dbReference type="OrthoDB" id="9806925at2"/>
<dbReference type="KEGG" id="chya:V22_00300"/>
<dbReference type="Gene3D" id="3.40.50.10260">
    <property type="entry name" value="YjeF N-terminal domain"/>
    <property type="match status" value="1"/>
</dbReference>
<comment type="catalytic activity">
    <reaction evidence="1 10">
        <text>(6R)-NADHX = (6S)-NADHX</text>
        <dbReference type="Rhea" id="RHEA:32215"/>
        <dbReference type="ChEBI" id="CHEBI:64074"/>
        <dbReference type="ChEBI" id="CHEBI:64075"/>
        <dbReference type="EC" id="5.1.99.6"/>
    </reaction>
</comment>
<dbReference type="HAMAP" id="MF_01966">
    <property type="entry name" value="NADHX_epimerase"/>
    <property type="match status" value="1"/>
</dbReference>
<comment type="function">
    <text evidence="10">Catalyzes the epimerization of the S- and R-forms of NAD(P)HX, a damaged form of NAD(P)H that is a result of enzymatic or heat-dependent hydration. This is a prerequisite for the S-specific NAD(P)H-hydrate dehydratase to allow the repair of both epimers of NAD(P)HX.</text>
</comment>
<comment type="similarity">
    <text evidence="10">Belongs to the NnrE/AIBP family.</text>
</comment>
<keyword evidence="13" id="KW-1185">Reference proteome</keyword>
<feature type="binding site" evidence="10">
    <location>
        <begin position="55"/>
        <end position="59"/>
    </location>
    <ligand>
        <name>(6S)-NADPHX</name>
        <dbReference type="ChEBI" id="CHEBI:64076"/>
    </ligand>
</feature>
<evidence type="ECO:0000256" key="7">
    <source>
        <dbReference type="ARBA" id="ARBA00022958"/>
    </source>
</evidence>
<evidence type="ECO:0000259" key="11">
    <source>
        <dbReference type="PROSITE" id="PS51385"/>
    </source>
</evidence>
<dbReference type="PROSITE" id="PS51385">
    <property type="entry name" value="YJEF_N"/>
    <property type="match status" value="1"/>
</dbReference>
<proteinExistence type="inferred from homology"/>
<evidence type="ECO:0000256" key="8">
    <source>
        <dbReference type="ARBA" id="ARBA00023027"/>
    </source>
</evidence>
<comment type="cofactor">
    <cofactor evidence="10">
        <name>K(+)</name>
        <dbReference type="ChEBI" id="CHEBI:29103"/>
    </cofactor>
    <text evidence="10">Binds 1 potassium ion per subunit.</text>
</comment>
<feature type="binding site" evidence="10">
    <location>
        <position position="162"/>
    </location>
    <ligand>
        <name>(6S)-NADPHX</name>
        <dbReference type="ChEBI" id="CHEBI:64076"/>
    </ligand>
</feature>
<evidence type="ECO:0000256" key="5">
    <source>
        <dbReference type="ARBA" id="ARBA00022741"/>
    </source>
</evidence>
<organism evidence="12 13">
    <name type="scientific">Calycomorphotria hydatis</name>
    <dbReference type="NCBI Taxonomy" id="2528027"/>
    <lineage>
        <taxon>Bacteria</taxon>
        <taxon>Pseudomonadati</taxon>
        <taxon>Planctomycetota</taxon>
        <taxon>Planctomycetia</taxon>
        <taxon>Planctomycetales</taxon>
        <taxon>Planctomycetaceae</taxon>
        <taxon>Calycomorphotria</taxon>
    </lineage>
</organism>
<sequence>MKLTREQVRDVDRIAIEEYGLPGIVLMENAGRNTAHLLLEQEPLQTVTICCGKGNNGGDGYVIARHLLNHGYSVKVLLFADPSELMGDAAINFGVLKKMNADITTFPTADEVTDEKLKPLLSGSDWIVDALLGTGTRGELREPFPIIINAINKCDAKVLAVDLPSGLDCNTGEVLGTAVQANITATFVAEKAGFEAESARDVLGEVRVVDIGAPLEIVDRVTQENR</sequence>
<dbReference type="GO" id="GO:0052856">
    <property type="term" value="F:NAD(P)HX epimerase activity"/>
    <property type="evidence" value="ECO:0007669"/>
    <property type="project" value="UniProtKB-UniRule"/>
</dbReference>
<dbReference type="InterPro" id="IPR004443">
    <property type="entry name" value="YjeF_N_dom"/>
</dbReference>
<feature type="domain" description="YjeF N-terminal" evidence="11">
    <location>
        <begin position="8"/>
        <end position="219"/>
    </location>
</feature>
<dbReference type="InterPro" id="IPR032976">
    <property type="entry name" value="YJEFN_prot_NAXE-like"/>
</dbReference>
<evidence type="ECO:0000313" key="12">
    <source>
        <dbReference type="EMBL" id="QDT62832.1"/>
    </source>
</evidence>
<reference evidence="12 13" key="1">
    <citation type="submission" date="2019-02" db="EMBL/GenBank/DDBJ databases">
        <title>Deep-cultivation of Planctomycetes and their phenomic and genomic characterization uncovers novel biology.</title>
        <authorList>
            <person name="Wiegand S."/>
            <person name="Jogler M."/>
            <person name="Boedeker C."/>
            <person name="Pinto D."/>
            <person name="Vollmers J."/>
            <person name="Rivas-Marin E."/>
            <person name="Kohn T."/>
            <person name="Peeters S.H."/>
            <person name="Heuer A."/>
            <person name="Rast P."/>
            <person name="Oberbeckmann S."/>
            <person name="Bunk B."/>
            <person name="Jeske O."/>
            <person name="Meyerdierks A."/>
            <person name="Storesund J.E."/>
            <person name="Kallscheuer N."/>
            <person name="Luecker S."/>
            <person name="Lage O.M."/>
            <person name="Pohl T."/>
            <person name="Merkel B.J."/>
            <person name="Hornburger P."/>
            <person name="Mueller R.-W."/>
            <person name="Bruemmer F."/>
            <person name="Labrenz M."/>
            <person name="Spormann A.M."/>
            <person name="Op den Camp H."/>
            <person name="Overmann J."/>
            <person name="Amann R."/>
            <person name="Jetten M.S.M."/>
            <person name="Mascher T."/>
            <person name="Medema M.H."/>
            <person name="Devos D.P."/>
            <person name="Kaster A.-K."/>
            <person name="Ovreas L."/>
            <person name="Rohde M."/>
            <person name="Galperin M.Y."/>
            <person name="Jogler C."/>
        </authorList>
    </citation>
    <scope>NUCLEOTIDE SEQUENCE [LARGE SCALE GENOMIC DNA]</scope>
    <source>
        <strain evidence="12 13">V22</strain>
    </source>
</reference>
<feature type="binding site" evidence="10">
    <location>
        <position position="129"/>
    </location>
    <ligand>
        <name>K(+)</name>
        <dbReference type="ChEBI" id="CHEBI:29103"/>
    </ligand>
</feature>
<keyword evidence="4 10" id="KW-0479">Metal-binding</keyword>
<feature type="binding site" evidence="10">
    <location>
        <begin position="133"/>
        <end position="139"/>
    </location>
    <ligand>
        <name>(6S)-NADPHX</name>
        <dbReference type="ChEBI" id="CHEBI:64076"/>
    </ligand>
</feature>
<dbReference type="SUPFAM" id="SSF64153">
    <property type="entry name" value="YjeF N-terminal domain-like"/>
    <property type="match status" value="1"/>
</dbReference>
<dbReference type="PANTHER" id="PTHR13232">
    <property type="entry name" value="NAD(P)H-HYDRATE EPIMERASE"/>
    <property type="match status" value="1"/>
</dbReference>
<evidence type="ECO:0000256" key="4">
    <source>
        <dbReference type="ARBA" id="ARBA00022723"/>
    </source>
</evidence>
<evidence type="ECO:0000256" key="10">
    <source>
        <dbReference type="HAMAP-Rule" id="MF_01966"/>
    </source>
</evidence>
<keyword evidence="5 10" id="KW-0547">Nucleotide-binding</keyword>
<evidence type="ECO:0000256" key="6">
    <source>
        <dbReference type="ARBA" id="ARBA00022857"/>
    </source>
</evidence>
<evidence type="ECO:0000313" key="13">
    <source>
        <dbReference type="Proteomes" id="UP000319976"/>
    </source>
</evidence>
<evidence type="ECO:0000256" key="9">
    <source>
        <dbReference type="ARBA" id="ARBA00023235"/>
    </source>
</evidence>
<dbReference type="AlphaFoldDB" id="A0A517T375"/>
<dbReference type="GO" id="GO:0000166">
    <property type="term" value="F:nucleotide binding"/>
    <property type="evidence" value="ECO:0007669"/>
    <property type="project" value="UniProtKB-KW"/>
</dbReference>
<feature type="binding site" evidence="10">
    <location>
        <position position="165"/>
    </location>
    <ligand>
        <name>K(+)</name>
        <dbReference type="ChEBI" id="CHEBI:29103"/>
    </ligand>
</feature>
<dbReference type="EMBL" id="CP036316">
    <property type="protein sequence ID" value="QDT62832.1"/>
    <property type="molecule type" value="Genomic_DNA"/>
</dbReference>
<protein>
    <recommendedName>
        <fullName evidence="3 10">NAD(P)H-hydrate epimerase</fullName>
        <ecNumber evidence="3 10">5.1.99.6</ecNumber>
    </recommendedName>
    <alternativeName>
        <fullName evidence="10">NAD(P)HX epimerase</fullName>
    </alternativeName>
</protein>
<dbReference type="GO" id="GO:0046872">
    <property type="term" value="F:metal ion binding"/>
    <property type="evidence" value="ECO:0007669"/>
    <property type="project" value="UniProtKB-KW"/>
</dbReference>
<comment type="caution">
    <text evidence="10">Lacks conserved residue(s) required for the propagation of feature annotation.</text>
</comment>
<keyword evidence="7 10" id="KW-0630">Potassium</keyword>
<feature type="binding site" evidence="10">
    <location>
        <position position="56"/>
    </location>
    <ligand>
        <name>K(+)</name>
        <dbReference type="ChEBI" id="CHEBI:29103"/>
    </ligand>
</feature>
<dbReference type="PANTHER" id="PTHR13232:SF10">
    <property type="entry name" value="NAD(P)H-HYDRATE EPIMERASE"/>
    <property type="match status" value="1"/>
</dbReference>
<comment type="catalytic activity">
    <reaction evidence="2 10">
        <text>(6R)-NADPHX = (6S)-NADPHX</text>
        <dbReference type="Rhea" id="RHEA:32227"/>
        <dbReference type="ChEBI" id="CHEBI:64076"/>
        <dbReference type="ChEBI" id="CHEBI:64077"/>
        <dbReference type="EC" id="5.1.99.6"/>
    </reaction>
</comment>
<gene>
    <name evidence="12" type="primary">nnr_1</name>
    <name evidence="10" type="synonym">nnrE</name>
    <name evidence="12" type="ORF">V22_00300</name>
</gene>
<keyword evidence="9 10" id="KW-0413">Isomerase</keyword>
<dbReference type="Proteomes" id="UP000319976">
    <property type="component" value="Chromosome"/>
</dbReference>
<keyword evidence="6 10" id="KW-0521">NADP</keyword>
<dbReference type="NCBIfam" id="TIGR00197">
    <property type="entry name" value="yjeF_nterm"/>
    <property type="match status" value="1"/>
</dbReference>
<dbReference type="InterPro" id="IPR036652">
    <property type="entry name" value="YjeF_N_dom_sf"/>
</dbReference>
<evidence type="ECO:0000256" key="2">
    <source>
        <dbReference type="ARBA" id="ARBA00000909"/>
    </source>
</evidence>
<evidence type="ECO:0000256" key="3">
    <source>
        <dbReference type="ARBA" id="ARBA00012228"/>
    </source>
</evidence>
<dbReference type="RefSeq" id="WP_145258663.1">
    <property type="nucleotide sequence ID" value="NZ_CP036316.1"/>
</dbReference>
<evidence type="ECO:0000256" key="1">
    <source>
        <dbReference type="ARBA" id="ARBA00000013"/>
    </source>
</evidence>